<reference evidence="10" key="1">
    <citation type="journal article" date="2019" name="Int. J. Syst. Evol. Microbiol.">
        <title>The Global Catalogue of Microorganisms (GCM) 10K type strain sequencing project: providing services to taxonomists for standard genome sequencing and annotation.</title>
        <authorList>
            <consortium name="The Broad Institute Genomics Platform"/>
            <consortium name="The Broad Institute Genome Sequencing Center for Infectious Disease"/>
            <person name="Wu L."/>
            <person name="Ma J."/>
        </authorList>
    </citation>
    <scope>NUCLEOTIDE SEQUENCE [LARGE SCALE GENOMIC DNA]</scope>
    <source>
        <strain evidence="10">TBRC 1826</strain>
    </source>
</reference>
<feature type="transmembrane region" description="Helical" evidence="8">
    <location>
        <begin position="152"/>
        <end position="171"/>
    </location>
</feature>
<dbReference type="InterPro" id="IPR037294">
    <property type="entry name" value="ABC_BtuC-like"/>
</dbReference>
<organism evidence="9 10">
    <name type="scientific">Nocardiopsis sediminis</name>
    <dbReference type="NCBI Taxonomy" id="1778267"/>
    <lineage>
        <taxon>Bacteria</taxon>
        <taxon>Bacillati</taxon>
        <taxon>Actinomycetota</taxon>
        <taxon>Actinomycetes</taxon>
        <taxon>Streptosporangiales</taxon>
        <taxon>Nocardiopsidaceae</taxon>
        <taxon>Nocardiopsis</taxon>
    </lineage>
</organism>
<keyword evidence="10" id="KW-1185">Reference proteome</keyword>
<feature type="transmembrane region" description="Helical" evidence="8">
    <location>
        <begin position="227"/>
        <end position="250"/>
    </location>
</feature>
<keyword evidence="4" id="KW-1003">Cell membrane</keyword>
<proteinExistence type="inferred from homology"/>
<evidence type="ECO:0000256" key="8">
    <source>
        <dbReference type="SAM" id="Phobius"/>
    </source>
</evidence>
<protein>
    <submittedName>
        <fullName evidence="9">FecCD family ABC transporter permease</fullName>
    </submittedName>
</protein>
<dbReference type="Proteomes" id="UP001595847">
    <property type="component" value="Unassembled WGS sequence"/>
</dbReference>
<comment type="subcellular location">
    <subcellularLocation>
        <location evidence="1">Cell membrane</location>
        <topology evidence="1">Multi-pass membrane protein</topology>
    </subcellularLocation>
</comment>
<evidence type="ECO:0000256" key="7">
    <source>
        <dbReference type="ARBA" id="ARBA00023136"/>
    </source>
</evidence>
<evidence type="ECO:0000256" key="4">
    <source>
        <dbReference type="ARBA" id="ARBA00022475"/>
    </source>
</evidence>
<dbReference type="Gene3D" id="1.10.3470.10">
    <property type="entry name" value="ABC transporter involved in vitamin B12 uptake, BtuC"/>
    <property type="match status" value="1"/>
</dbReference>
<feature type="transmembrane region" description="Helical" evidence="8">
    <location>
        <begin position="125"/>
        <end position="146"/>
    </location>
</feature>
<feature type="transmembrane region" description="Helical" evidence="8">
    <location>
        <begin position="93"/>
        <end position="113"/>
    </location>
</feature>
<dbReference type="SUPFAM" id="SSF81345">
    <property type="entry name" value="ABC transporter involved in vitamin B12 uptake, BtuC"/>
    <property type="match status" value="1"/>
</dbReference>
<keyword evidence="7 8" id="KW-0472">Membrane</keyword>
<keyword evidence="6 8" id="KW-1133">Transmembrane helix</keyword>
<accession>A0ABV8FUM9</accession>
<dbReference type="RefSeq" id="WP_378538514.1">
    <property type="nucleotide sequence ID" value="NZ_JBHSBH010000020.1"/>
</dbReference>
<dbReference type="EMBL" id="JBHSBH010000020">
    <property type="protein sequence ID" value="MFC3999860.1"/>
    <property type="molecule type" value="Genomic_DNA"/>
</dbReference>
<dbReference type="Pfam" id="PF01032">
    <property type="entry name" value="FecCD"/>
    <property type="match status" value="1"/>
</dbReference>
<sequence>MSLERPSTAVTGASGAGADAAVAADLLGDRTRARARTHLARTAGLAAALGVLVACALLSIAVGAKAIPVATVWDALWSYDGSYDHSVVRELRLPRTVLGIFVGAALGLAGALMQALTRNPLAEPGILGVNSGAAAAVVVAIFVFGLATPAQYLWFSFIGAGLTALLVYSLGSRGRTGATPVRLALAGTAVAAVLQGFVHSIILLDDFVFDRIRFWQVGSLVGRDLDIFVQVWPFLMAGVVIALLLGPALNTIALGEDLAAALGARINRTRAVTALAIILLCGAATAAAGPIWFVGLIVPHIARTLTGPDQRWLLPYSAVLAAILLTGADTLGRIVLPNGELEVGIITALVGAPVFIALVRRKKMARI</sequence>
<dbReference type="PANTHER" id="PTHR30472:SF1">
    <property type="entry name" value="FE(3+) DICITRATE TRANSPORT SYSTEM PERMEASE PROTEIN FECC-RELATED"/>
    <property type="match status" value="1"/>
</dbReference>
<dbReference type="InterPro" id="IPR000522">
    <property type="entry name" value="ABC_transptr_permease_BtuC"/>
</dbReference>
<evidence type="ECO:0000256" key="2">
    <source>
        <dbReference type="ARBA" id="ARBA00007935"/>
    </source>
</evidence>
<keyword evidence="3" id="KW-0813">Transport</keyword>
<evidence type="ECO:0000256" key="3">
    <source>
        <dbReference type="ARBA" id="ARBA00022448"/>
    </source>
</evidence>
<dbReference type="PANTHER" id="PTHR30472">
    <property type="entry name" value="FERRIC ENTEROBACTIN TRANSPORT SYSTEM PERMEASE PROTEIN"/>
    <property type="match status" value="1"/>
</dbReference>
<comment type="caution">
    <text evidence="9">The sequence shown here is derived from an EMBL/GenBank/DDBJ whole genome shotgun (WGS) entry which is preliminary data.</text>
</comment>
<feature type="transmembrane region" description="Helical" evidence="8">
    <location>
        <begin position="271"/>
        <end position="293"/>
    </location>
</feature>
<evidence type="ECO:0000313" key="10">
    <source>
        <dbReference type="Proteomes" id="UP001595847"/>
    </source>
</evidence>
<feature type="transmembrane region" description="Helical" evidence="8">
    <location>
        <begin position="42"/>
        <end position="73"/>
    </location>
</feature>
<evidence type="ECO:0000313" key="9">
    <source>
        <dbReference type="EMBL" id="MFC3999860.1"/>
    </source>
</evidence>
<evidence type="ECO:0000256" key="5">
    <source>
        <dbReference type="ARBA" id="ARBA00022692"/>
    </source>
</evidence>
<feature type="transmembrane region" description="Helical" evidence="8">
    <location>
        <begin position="183"/>
        <end position="204"/>
    </location>
</feature>
<comment type="similarity">
    <text evidence="2">Belongs to the binding-protein-dependent transport system permease family. FecCD subfamily.</text>
</comment>
<feature type="transmembrane region" description="Helical" evidence="8">
    <location>
        <begin position="343"/>
        <end position="360"/>
    </location>
</feature>
<evidence type="ECO:0000256" key="1">
    <source>
        <dbReference type="ARBA" id="ARBA00004651"/>
    </source>
</evidence>
<keyword evidence="5 8" id="KW-0812">Transmembrane</keyword>
<dbReference type="CDD" id="cd06550">
    <property type="entry name" value="TM_ABC_iron-siderophores_like"/>
    <property type="match status" value="1"/>
</dbReference>
<name>A0ABV8FUM9_9ACTN</name>
<gene>
    <name evidence="9" type="ORF">ACFOVU_28360</name>
</gene>
<evidence type="ECO:0000256" key="6">
    <source>
        <dbReference type="ARBA" id="ARBA00022989"/>
    </source>
</evidence>